<dbReference type="InterPro" id="IPR048020">
    <property type="entry name" value="Transpos_IS3"/>
</dbReference>
<dbReference type="Pfam" id="PF13333">
    <property type="entry name" value="rve_2"/>
    <property type="match status" value="1"/>
</dbReference>
<dbReference type="GO" id="GO:0015074">
    <property type="term" value="P:DNA integration"/>
    <property type="evidence" value="ECO:0007669"/>
    <property type="project" value="InterPro"/>
</dbReference>
<dbReference type="Pfam" id="PF13276">
    <property type="entry name" value="HTH_21"/>
    <property type="match status" value="1"/>
</dbReference>
<feature type="domain" description="Integrase catalytic" evidence="2">
    <location>
        <begin position="112"/>
        <end position="288"/>
    </location>
</feature>
<organism evidence="3 4">
    <name type="scientific">Nocardia macrotermitis</name>
    <dbReference type="NCBI Taxonomy" id="2585198"/>
    <lineage>
        <taxon>Bacteria</taxon>
        <taxon>Bacillati</taxon>
        <taxon>Actinomycetota</taxon>
        <taxon>Actinomycetes</taxon>
        <taxon>Mycobacteriales</taxon>
        <taxon>Nocardiaceae</taxon>
        <taxon>Nocardia</taxon>
    </lineage>
</organism>
<dbReference type="PANTHER" id="PTHR46889">
    <property type="entry name" value="TRANSPOSASE INSF FOR INSERTION SEQUENCE IS3B-RELATED"/>
    <property type="match status" value="1"/>
</dbReference>
<dbReference type="AlphaFoldDB" id="A0A7K0D969"/>
<dbReference type="SUPFAM" id="SSF53098">
    <property type="entry name" value="Ribonuclease H-like"/>
    <property type="match status" value="1"/>
</dbReference>
<accession>A0A7K0D969</accession>
<dbReference type="Pfam" id="PF00665">
    <property type="entry name" value="rve"/>
    <property type="match status" value="1"/>
</dbReference>
<sequence length="295" mass="33665">MKFAAIADWAESGEFDIDFMCCELDVSRSGYYKWRGRVRSSRERDDSALTTLIRAIHDKLRGNPGVRRVHAALAVAGHRVGRKRVWRLMRAAGLQGRHPKPFRRTTVHGNSPVAAPDLIGRDFAVGGGAGRRWCGDITYVKTWAGWAYMATVIDLHDRSVVGWAVADHMRTSLVTDALDMALARRKPEPGVIFHSDRGTQYTSKEFDVYCRRNNIRRSLGRTGSCFDNAVSESLFATYKKELIHTRPWPTLDSVRRATFDWIENYYNTHRRHSALNYLTPREYSLGYREISQIAA</sequence>
<evidence type="ECO:0000259" key="2">
    <source>
        <dbReference type="PROSITE" id="PS50994"/>
    </source>
</evidence>
<dbReference type="EMBL" id="WEGK01000010">
    <property type="protein sequence ID" value="MQY21404.1"/>
    <property type="molecule type" value="Genomic_DNA"/>
</dbReference>
<comment type="function">
    <text evidence="1">Involved in the transposition of the insertion sequence.</text>
</comment>
<name>A0A7K0D969_9NOCA</name>
<evidence type="ECO:0000313" key="3">
    <source>
        <dbReference type="EMBL" id="MQY21404.1"/>
    </source>
</evidence>
<dbReference type="InterPro" id="IPR001584">
    <property type="entry name" value="Integrase_cat-core"/>
</dbReference>
<gene>
    <name evidence="3" type="ORF">NRB20_45150</name>
</gene>
<dbReference type="RefSeq" id="WP_319945263.1">
    <property type="nucleotide sequence ID" value="NZ_WEGK01000010.1"/>
</dbReference>
<comment type="caution">
    <text evidence="3">The sequence shown here is derived from an EMBL/GenBank/DDBJ whole genome shotgun (WGS) entry which is preliminary data.</text>
</comment>
<dbReference type="Proteomes" id="UP000438448">
    <property type="component" value="Unassembled WGS sequence"/>
</dbReference>
<keyword evidence="4" id="KW-1185">Reference proteome</keyword>
<dbReference type="InterPro" id="IPR025948">
    <property type="entry name" value="HTH-like_dom"/>
</dbReference>
<reference evidence="3 4" key="1">
    <citation type="submission" date="2019-10" db="EMBL/GenBank/DDBJ databases">
        <title>Nocardia macrotermitis sp. nov. and Nocardia aurantia sp. nov., isolated from the gut of fungus growing-termite Macrotermes natalensis.</title>
        <authorList>
            <person name="Benndorf R."/>
            <person name="Schwitalla J."/>
            <person name="Martin K."/>
            <person name="De Beer W."/>
            <person name="Kaster A.-K."/>
            <person name="Vollmers J."/>
            <person name="Poulsen M."/>
            <person name="Beemelmanns C."/>
        </authorList>
    </citation>
    <scope>NUCLEOTIDE SEQUENCE [LARGE SCALE GENOMIC DNA]</scope>
    <source>
        <strain evidence="3 4">RB20</strain>
    </source>
</reference>
<dbReference type="InterPro" id="IPR012337">
    <property type="entry name" value="RNaseH-like_sf"/>
</dbReference>
<dbReference type="PROSITE" id="PS50994">
    <property type="entry name" value="INTEGRASE"/>
    <property type="match status" value="1"/>
</dbReference>
<protein>
    <submittedName>
        <fullName evidence="3">IS3 family transposase ISRhosp1</fullName>
    </submittedName>
</protein>
<proteinExistence type="predicted"/>
<dbReference type="NCBIfam" id="NF033516">
    <property type="entry name" value="transpos_IS3"/>
    <property type="match status" value="1"/>
</dbReference>
<dbReference type="Gene3D" id="3.30.420.10">
    <property type="entry name" value="Ribonuclease H-like superfamily/Ribonuclease H"/>
    <property type="match status" value="1"/>
</dbReference>
<dbReference type="GO" id="GO:0003676">
    <property type="term" value="F:nucleic acid binding"/>
    <property type="evidence" value="ECO:0007669"/>
    <property type="project" value="InterPro"/>
</dbReference>
<evidence type="ECO:0000256" key="1">
    <source>
        <dbReference type="ARBA" id="ARBA00002286"/>
    </source>
</evidence>
<dbReference type="InterPro" id="IPR036397">
    <property type="entry name" value="RNaseH_sf"/>
</dbReference>
<dbReference type="InterPro" id="IPR050900">
    <property type="entry name" value="Transposase_IS3/IS150/IS904"/>
</dbReference>
<evidence type="ECO:0000313" key="4">
    <source>
        <dbReference type="Proteomes" id="UP000438448"/>
    </source>
</evidence>
<dbReference type="PANTHER" id="PTHR46889:SF4">
    <property type="entry name" value="TRANSPOSASE INSO FOR INSERTION SEQUENCE ELEMENT IS911B-RELATED"/>
    <property type="match status" value="1"/>
</dbReference>